<feature type="region of interest" description="Disordered" evidence="1">
    <location>
        <begin position="228"/>
        <end position="248"/>
    </location>
</feature>
<dbReference type="NCBIfam" id="NF040586">
    <property type="entry name" value="FxSxx_TPR"/>
    <property type="match status" value="1"/>
</dbReference>
<gene>
    <name evidence="4" type="ORF">G5C60_31035</name>
</gene>
<dbReference type="InterPro" id="IPR053137">
    <property type="entry name" value="NLR-like"/>
</dbReference>
<dbReference type="Proteomes" id="UP000472335">
    <property type="component" value="Unassembled WGS sequence"/>
</dbReference>
<feature type="region of interest" description="Disordered" evidence="1">
    <location>
        <begin position="364"/>
        <end position="398"/>
    </location>
</feature>
<evidence type="ECO:0000256" key="1">
    <source>
        <dbReference type="SAM" id="MobiDB-lite"/>
    </source>
</evidence>
<dbReference type="InterPro" id="IPR027417">
    <property type="entry name" value="P-loop_NTPase"/>
</dbReference>
<accession>A0A6G4VCU8</accession>
<dbReference type="RefSeq" id="WP_165264321.1">
    <property type="nucleotide sequence ID" value="NZ_JAAKZY010000120.1"/>
</dbReference>
<dbReference type="SUPFAM" id="SSF48452">
    <property type="entry name" value="TPR-like"/>
    <property type="match status" value="4"/>
</dbReference>
<dbReference type="InterPro" id="IPR011990">
    <property type="entry name" value="TPR-like_helical_dom_sf"/>
</dbReference>
<proteinExistence type="predicted"/>
<feature type="region of interest" description="Disordered" evidence="1">
    <location>
        <begin position="1"/>
        <end position="22"/>
    </location>
</feature>
<feature type="region of interest" description="Disordered" evidence="1">
    <location>
        <begin position="577"/>
        <end position="628"/>
    </location>
</feature>
<keyword evidence="5" id="KW-1185">Reference proteome</keyword>
<evidence type="ECO:0000313" key="5">
    <source>
        <dbReference type="Proteomes" id="UP000472335"/>
    </source>
</evidence>
<evidence type="ECO:0000313" key="4">
    <source>
        <dbReference type="EMBL" id="NGO11919.1"/>
    </source>
</evidence>
<dbReference type="Pfam" id="PF13374">
    <property type="entry name" value="TPR_10"/>
    <property type="match status" value="1"/>
</dbReference>
<dbReference type="InterPro" id="IPR047738">
    <property type="entry name" value="SAV_2336-like_N"/>
</dbReference>
<dbReference type="Pfam" id="PF00931">
    <property type="entry name" value="NB-ARC"/>
    <property type="match status" value="1"/>
</dbReference>
<dbReference type="PANTHER" id="PTHR46082">
    <property type="entry name" value="ATP/GTP-BINDING PROTEIN-RELATED"/>
    <property type="match status" value="1"/>
</dbReference>
<dbReference type="Pfam" id="PF25000">
    <property type="entry name" value="DUF7779"/>
    <property type="match status" value="1"/>
</dbReference>
<dbReference type="EMBL" id="JAAKZY010000120">
    <property type="protein sequence ID" value="NGO11919.1"/>
    <property type="molecule type" value="Genomic_DNA"/>
</dbReference>
<dbReference type="Pfam" id="PF13424">
    <property type="entry name" value="TPR_12"/>
    <property type="match status" value="2"/>
</dbReference>
<dbReference type="InterPro" id="IPR056681">
    <property type="entry name" value="DUF7779"/>
</dbReference>
<feature type="compositionally biased region" description="Basic and acidic residues" evidence="1">
    <location>
        <begin position="49"/>
        <end position="60"/>
    </location>
</feature>
<sequence>MATAPRTPVPPPDPLGSADLTPYELSDGLWLAMCLAGRTRPRDGAPSVAERHRHEPRPGEPPRPAPAAAPVPDGENGELTEPRQPSAVAPDPTPALWAPAAPRVVDAPVPGPPAVDTVSDLWTAVPGLENRRMLERALRPFRRTVPSAHSRELDEERTAEALVEAEPRLPRYRPARERWLDLVLVVDAGASMAAWRHSVTEFARLLNGLGAFRTISIRLLSTNQETDGELRLRGPSPSAPAFDLPDPASPPRRRAVLVLTDGAGAAWRSGAAQRLIARWSERVPVVVTHLLPHRSWYRTWVATRPARIRATGPLACGPRLTAEVSAAGVAGAKTPIEPAVPVIELAPRWLARWAHLLTGDPGDWPGARMLSTEPTTYETGAEDSDPEVDDDLAPGRPPTPAERILAFRASSSPTAFRLIQQLAVAPLDLAVMETVQHLTQPGSRPAHMAEILTSGLLVTEDGPSTDPFGPTAPRYAFLPGVAEELLATSGRAATAEVMLHVITRLAVSLPEMRDLAQVLTTPWTDRPVAMPEESSSDFVPFIRTLRALSGPYLPWAERLSARVKRFSAQGIGVDPLEFGGSNMPEEPVSDPCSKTVTKQHSRAVPERVAPMPEGQAAADRGEPGSMNDAYVRPMGPVERAIAERRKAGSPPPVWGNVPPRNVNFTGRVLALQDLHARLTQGTTAILPEALHGMGGVGKSQIAIEYAYRHSSDYDIVWWIPAEQPAQIRAAFVDLAQRLRLPTSAEANTAVPAVLEALRLGEPYRNWLLVFDNAESPETVTPFFPRGGTGRILVTSRNGQWVNMARTIEVDVFARAESIELLRRRGPELTDEKADRLSEALGDLPLAIEQAAVWLTETGMLAEEYLELFEGKREEFVNRRAELLELAPPMDYQLPVAAAWNVSLDRLRDTNPGALQLLQVCAYFAPEPVSRSLFIAGRNAALPGLLGQVLSDPIRLGQALREVNRYALARIDHRTNSIQLHRLVQAVLIDQMSPEERESMREAAHLLLAGGDPGEPGMTANWPRYAELLPHIRASRAVDCDNHWVRNLIVNTVTYLFTWGDHDACLELAQEALQTWRANIGPDDAQTLTVARYCGHVLRALSRYSEASQLDEDSLERRRRTVGDTHEDTLLAARAVAVDMRAAGDFASSVKLNKEAYEQAVRAFGERDPQTIAAGIDYGTALRLTGEFTTARDLDAVSLQLAVDVLGEDSLLTMMLVSLLAVDLRECGDYVGACEMQENNSIRFERLAGSETPITLMALRHLGEARRKAGDHEGGLSACLDAWERNRRRYGDNHLNTQCAASSLVIAQRQADRLDEAVELGRKTLDQFKRSLGESHPFTSGVMTNLAVSLRRKGQTEEALALNRQAHDGLIATVGPNHPYTLSVAINLASDLFALGNTQDAAEMDEETLRRTTQELGDLHPTTLACALNVSADLRTLGRATRAETLYAATLSSLRQVLGQEHPATAAATRSDRADCDAEVFQI</sequence>
<feature type="compositionally biased region" description="Acidic residues" evidence="1">
    <location>
        <begin position="380"/>
        <end position="392"/>
    </location>
</feature>
<dbReference type="Gene3D" id="1.25.40.10">
    <property type="entry name" value="Tetratricopeptide repeat domain"/>
    <property type="match status" value="3"/>
</dbReference>
<evidence type="ECO:0000259" key="3">
    <source>
        <dbReference type="Pfam" id="PF25000"/>
    </source>
</evidence>
<protein>
    <submittedName>
        <fullName evidence="4">Tetratricopeptide repeat protein</fullName>
    </submittedName>
</protein>
<dbReference type="PANTHER" id="PTHR46082:SF6">
    <property type="entry name" value="AAA+ ATPASE DOMAIN-CONTAINING PROTEIN-RELATED"/>
    <property type="match status" value="1"/>
</dbReference>
<dbReference type="Gene3D" id="3.40.50.300">
    <property type="entry name" value="P-loop containing nucleotide triphosphate hydrolases"/>
    <property type="match status" value="1"/>
</dbReference>
<dbReference type="SUPFAM" id="SSF52540">
    <property type="entry name" value="P-loop containing nucleoside triphosphate hydrolases"/>
    <property type="match status" value="1"/>
</dbReference>
<feature type="domain" description="NB-ARC" evidence="2">
    <location>
        <begin position="689"/>
        <end position="823"/>
    </location>
</feature>
<name>A0A6G4VCU8_9ACTN</name>
<organism evidence="4 5">
    <name type="scientific">Streptomyces scabichelini</name>
    <dbReference type="NCBI Taxonomy" id="2711217"/>
    <lineage>
        <taxon>Bacteria</taxon>
        <taxon>Bacillati</taxon>
        <taxon>Actinomycetota</taxon>
        <taxon>Actinomycetes</taxon>
        <taxon>Kitasatosporales</taxon>
        <taxon>Streptomycetaceae</taxon>
        <taxon>Streptomyces</taxon>
    </lineage>
</organism>
<dbReference type="GO" id="GO:0043531">
    <property type="term" value="F:ADP binding"/>
    <property type="evidence" value="ECO:0007669"/>
    <property type="project" value="InterPro"/>
</dbReference>
<evidence type="ECO:0000259" key="2">
    <source>
        <dbReference type="Pfam" id="PF00931"/>
    </source>
</evidence>
<feature type="region of interest" description="Disordered" evidence="1">
    <location>
        <begin position="39"/>
        <end position="97"/>
    </location>
</feature>
<dbReference type="InterPro" id="IPR002182">
    <property type="entry name" value="NB-ARC"/>
</dbReference>
<dbReference type="NCBIfam" id="NF041121">
    <property type="entry name" value="SAV_2336_NTERM"/>
    <property type="match status" value="1"/>
</dbReference>
<feature type="domain" description="DUF7779" evidence="3">
    <location>
        <begin position="907"/>
        <end position="995"/>
    </location>
</feature>
<comment type="caution">
    <text evidence="4">The sequence shown here is derived from an EMBL/GenBank/DDBJ whole genome shotgun (WGS) entry which is preliminary data.</text>
</comment>
<reference evidence="4 5" key="1">
    <citation type="submission" date="2020-02" db="EMBL/GenBank/DDBJ databases">
        <title>Whole-genome analyses of novel actinobacteria.</title>
        <authorList>
            <person name="Sahin N."/>
            <person name="Gencbay T."/>
        </authorList>
    </citation>
    <scope>NUCLEOTIDE SEQUENCE [LARGE SCALE GENOMIC DNA]</scope>
    <source>
        <strain evidence="4 5">HC44</strain>
    </source>
</reference>